<organism evidence="1 2">
    <name type="scientific">Candidatus Andersenbacteria bacterium RIFCSPHIGHO2_12_FULL_45_11b</name>
    <dbReference type="NCBI Taxonomy" id="1797282"/>
    <lineage>
        <taxon>Bacteria</taxon>
        <taxon>Candidatus Anderseniibacteriota</taxon>
    </lineage>
</organism>
<comment type="caution">
    <text evidence="1">The sequence shown here is derived from an EMBL/GenBank/DDBJ whole genome shotgun (WGS) entry which is preliminary data.</text>
</comment>
<proteinExistence type="predicted"/>
<evidence type="ECO:0000313" key="2">
    <source>
        <dbReference type="Proteomes" id="UP000177941"/>
    </source>
</evidence>
<reference evidence="1 2" key="1">
    <citation type="journal article" date="2016" name="Nat. Commun.">
        <title>Thousands of microbial genomes shed light on interconnected biogeochemical processes in an aquifer system.</title>
        <authorList>
            <person name="Anantharaman K."/>
            <person name="Brown C.T."/>
            <person name="Hug L.A."/>
            <person name="Sharon I."/>
            <person name="Castelle C.J."/>
            <person name="Probst A.J."/>
            <person name="Thomas B.C."/>
            <person name="Singh A."/>
            <person name="Wilkins M.J."/>
            <person name="Karaoz U."/>
            <person name="Brodie E.L."/>
            <person name="Williams K.H."/>
            <person name="Hubbard S.S."/>
            <person name="Banfield J.F."/>
        </authorList>
    </citation>
    <scope>NUCLEOTIDE SEQUENCE [LARGE SCALE GENOMIC DNA]</scope>
</reference>
<dbReference type="InterPro" id="IPR007337">
    <property type="entry name" value="RelB/DinJ"/>
</dbReference>
<evidence type="ECO:0008006" key="3">
    <source>
        <dbReference type="Google" id="ProtNLM"/>
    </source>
</evidence>
<accession>A0A1G1XB79</accession>
<gene>
    <name evidence="1" type="ORF">A3E36_02460</name>
</gene>
<dbReference type="Pfam" id="PF04221">
    <property type="entry name" value="RelB"/>
    <property type="match status" value="1"/>
</dbReference>
<name>A0A1G1XB79_9BACT</name>
<dbReference type="EMBL" id="MHHS01000012">
    <property type="protein sequence ID" value="OGY37313.1"/>
    <property type="molecule type" value="Genomic_DNA"/>
</dbReference>
<sequence length="100" mass="11273">MNTEAINIKIDPKTKKAAQKVAEDLGFSLSSLVKAYLRDLIKTKTVHFAIPEEPSQYLLKILAESDADIKAGRVRTFKNFAEEKRFLEEMIARDGKTSSN</sequence>
<evidence type="ECO:0000313" key="1">
    <source>
        <dbReference type="EMBL" id="OGY37313.1"/>
    </source>
</evidence>
<dbReference type="Gene3D" id="1.10.1220.10">
    <property type="entry name" value="Met repressor-like"/>
    <property type="match status" value="1"/>
</dbReference>
<dbReference type="GO" id="GO:0006355">
    <property type="term" value="P:regulation of DNA-templated transcription"/>
    <property type="evidence" value="ECO:0007669"/>
    <property type="project" value="InterPro"/>
</dbReference>
<dbReference type="InterPro" id="IPR013321">
    <property type="entry name" value="Arc_rbn_hlx_hlx"/>
</dbReference>
<dbReference type="AlphaFoldDB" id="A0A1G1XB79"/>
<protein>
    <recommendedName>
        <fullName evidence="3">Damage-inducible protein J</fullName>
    </recommendedName>
</protein>
<dbReference type="Proteomes" id="UP000177941">
    <property type="component" value="Unassembled WGS sequence"/>
</dbReference>